<evidence type="ECO:0000313" key="1">
    <source>
        <dbReference type="EMBL" id="MBA2882216.1"/>
    </source>
</evidence>
<keyword evidence="2" id="KW-1185">Reference proteome</keyword>
<reference evidence="1 2" key="1">
    <citation type="submission" date="2020-07" db="EMBL/GenBank/DDBJ databases">
        <title>Genomic Encyclopedia of Type Strains, Phase IV (KMG-IV): sequencing the most valuable type-strain genomes for metagenomic binning, comparative biology and taxonomic classification.</title>
        <authorList>
            <person name="Goeker M."/>
        </authorList>
    </citation>
    <scope>NUCLEOTIDE SEQUENCE [LARGE SCALE GENOMIC DNA]</scope>
    <source>
        <strain evidence="1 2">DSM 17721</strain>
    </source>
</reference>
<sequence length="110" mass="12717">MLIYSATKRDFRKDVLSNRIEEKILTAYQEKTGNTTSQSEILSWRNSMQYMHNVLDFTKIQNDTGVSIEYWQKTSSKTRRPAWRVSGGLWPRLTGSRGFSRIPGLSVLTV</sequence>
<comment type="caution">
    <text evidence="1">The sequence shown here is derived from an EMBL/GenBank/DDBJ whole genome shotgun (WGS) entry which is preliminary data.</text>
</comment>
<dbReference type="AlphaFoldDB" id="A0A7W0HLP8"/>
<organism evidence="1 2">
    <name type="scientific">Desulfosalsimonas propionicica</name>
    <dbReference type="NCBI Taxonomy" id="332175"/>
    <lineage>
        <taxon>Bacteria</taxon>
        <taxon>Pseudomonadati</taxon>
        <taxon>Thermodesulfobacteriota</taxon>
        <taxon>Desulfobacteria</taxon>
        <taxon>Desulfobacterales</taxon>
        <taxon>Desulfosalsimonadaceae</taxon>
        <taxon>Desulfosalsimonas</taxon>
    </lineage>
</organism>
<gene>
    <name evidence="1" type="ORF">HNR65_002557</name>
</gene>
<proteinExistence type="predicted"/>
<dbReference type="EMBL" id="JACDUS010000007">
    <property type="protein sequence ID" value="MBA2882216.1"/>
    <property type="molecule type" value="Genomic_DNA"/>
</dbReference>
<evidence type="ECO:0000313" key="2">
    <source>
        <dbReference type="Proteomes" id="UP000525298"/>
    </source>
</evidence>
<dbReference type="Proteomes" id="UP000525298">
    <property type="component" value="Unassembled WGS sequence"/>
</dbReference>
<name>A0A7W0HLP8_9BACT</name>
<accession>A0A7W0HLP8</accession>
<protein>
    <submittedName>
        <fullName evidence="1">Uncharacterized protein</fullName>
    </submittedName>
</protein>